<comment type="caution">
    <text evidence="3">The sequence shown here is derived from an EMBL/GenBank/DDBJ whole genome shotgun (WGS) entry which is preliminary data.</text>
</comment>
<reference evidence="3 4" key="1">
    <citation type="submission" date="2020-09" db="EMBL/GenBank/DDBJ databases">
        <title>Novel species of Mucilaginibacter isolated from a glacier on the Tibetan Plateau.</title>
        <authorList>
            <person name="Liu Q."/>
            <person name="Xin Y.-H."/>
        </authorList>
    </citation>
    <scope>NUCLEOTIDE SEQUENCE [LARGE SCALE GENOMIC DNA]</scope>
    <source>
        <strain evidence="3 4">ZT4R22</strain>
    </source>
</reference>
<dbReference type="InterPro" id="IPR001387">
    <property type="entry name" value="Cro/C1-type_HTH"/>
</dbReference>
<evidence type="ECO:0000313" key="4">
    <source>
        <dbReference type="Proteomes" id="UP000606600"/>
    </source>
</evidence>
<dbReference type="InterPro" id="IPR010982">
    <property type="entry name" value="Lambda_DNA-bd_dom_sf"/>
</dbReference>
<dbReference type="PROSITE" id="PS50943">
    <property type="entry name" value="HTH_CROC1"/>
    <property type="match status" value="1"/>
</dbReference>
<dbReference type="Proteomes" id="UP000606600">
    <property type="component" value="Unassembled WGS sequence"/>
</dbReference>
<evidence type="ECO:0000259" key="2">
    <source>
        <dbReference type="PROSITE" id="PS50943"/>
    </source>
</evidence>
<gene>
    <name evidence="3" type="ORF">IDJ77_06665</name>
</gene>
<dbReference type="EMBL" id="JACWMY010000003">
    <property type="protein sequence ID" value="MBD1363486.1"/>
    <property type="molecule type" value="Genomic_DNA"/>
</dbReference>
<dbReference type="PANTHER" id="PTHR46558:SF11">
    <property type="entry name" value="HTH-TYPE TRANSCRIPTIONAL REGULATOR XRE"/>
    <property type="match status" value="1"/>
</dbReference>
<organism evidence="3 4">
    <name type="scientific">Mucilaginibacter pankratovii</name>
    <dbReference type="NCBI Taxonomy" id="2772110"/>
    <lineage>
        <taxon>Bacteria</taxon>
        <taxon>Pseudomonadati</taxon>
        <taxon>Bacteroidota</taxon>
        <taxon>Sphingobacteriia</taxon>
        <taxon>Sphingobacteriales</taxon>
        <taxon>Sphingobacteriaceae</taxon>
        <taxon>Mucilaginibacter</taxon>
    </lineage>
</organism>
<keyword evidence="1" id="KW-0238">DNA-binding</keyword>
<feature type="domain" description="HTH cro/C1-type" evidence="2">
    <location>
        <begin position="30"/>
        <end position="65"/>
    </location>
</feature>
<dbReference type="PANTHER" id="PTHR46558">
    <property type="entry name" value="TRACRIPTIONAL REGULATORY PROTEIN-RELATED-RELATED"/>
    <property type="match status" value="1"/>
</dbReference>
<evidence type="ECO:0000313" key="3">
    <source>
        <dbReference type="EMBL" id="MBD1363486.1"/>
    </source>
</evidence>
<protein>
    <submittedName>
        <fullName evidence="3">Helix-turn-helix domain-containing protein</fullName>
    </submittedName>
</protein>
<dbReference type="Gene3D" id="1.10.260.40">
    <property type="entry name" value="lambda repressor-like DNA-binding domains"/>
    <property type="match status" value="2"/>
</dbReference>
<dbReference type="CDD" id="cd00093">
    <property type="entry name" value="HTH_XRE"/>
    <property type="match status" value="1"/>
</dbReference>
<dbReference type="SUPFAM" id="SSF47413">
    <property type="entry name" value="lambda repressor-like DNA-binding domains"/>
    <property type="match status" value="2"/>
</dbReference>
<dbReference type="RefSeq" id="WP_191188161.1">
    <property type="nucleotide sequence ID" value="NZ_JACWMY010000003.1"/>
</dbReference>
<name>A0ABR7WMW1_9SPHI</name>
<keyword evidence="4" id="KW-1185">Reference proteome</keyword>
<proteinExistence type="predicted"/>
<dbReference type="Pfam" id="PF01381">
    <property type="entry name" value="HTH_3"/>
    <property type="match status" value="1"/>
</dbReference>
<sequence length="152" mass="17692">MRNFLSRSKVVKKPNVPQYNPNPQTIGEHIRKKRIEGKLSQKAVADQLEVEENTITGWELERSQPLMKHYPAIIRFLGYYPFDHETDSLAGKLKHLRHCHGLSFKECARRLSISVDAAMRWERGKPVAYPSTRKLIIDLWQQLPSNLLQHPV</sequence>
<accession>A0ABR7WMW1</accession>
<evidence type="ECO:0000256" key="1">
    <source>
        <dbReference type="ARBA" id="ARBA00023125"/>
    </source>
</evidence>